<organism evidence="2 3">
    <name type="scientific">Mycolicibacterium iranicum</name>
    <name type="common">Mycobacterium iranicum</name>
    <dbReference type="NCBI Taxonomy" id="912594"/>
    <lineage>
        <taxon>Bacteria</taxon>
        <taxon>Bacillati</taxon>
        <taxon>Actinomycetota</taxon>
        <taxon>Actinomycetes</taxon>
        <taxon>Mycobacteriales</taxon>
        <taxon>Mycobacteriaceae</taxon>
        <taxon>Mycolicibacterium</taxon>
    </lineage>
</organism>
<dbReference type="InterPro" id="IPR001650">
    <property type="entry name" value="Helicase_C-like"/>
</dbReference>
<dbReference type="Pfam" id="PF00271">
    <property type="entry name" value="Helicase_C"/>
    <property type="match status" value="1"/>
</dbReference>
<feature type="domain" description="Helicase ATP-binding" evidence="1">
    <location>
        <begin position="9"/>
        <end position="333"/>
    </location>
</feature>
<evidence type="ECO:0000313" key="3">
    <source>
        <dbReference type="Proteomes" id="UP000550501"/>
    </source>
</evidence>
<proteinExistence type="predicted"/>
<dbReference type="InterPro" id="IPR014001">
    <property type="entry name" value="Helicase_ATP-bd"/>
</dbReference>
<dbReference type="SUPFAM" id="SSF52540">
    <property type="entry name" value="P-loop containing nucleoside triphosphate hydrolases"/>
    <property type="match status" value="2"/>
</dbReference>
<dbReference type="AlphaFoldDB" id="A0A839Q8V7"/>
<dbReference type="RefSeq" id="WP_183466931.1">
    <property type="nucleotide sequence ID" value="NZ_JACHVU010000002.1"/>
</dbReference>
<dbReference type="Gene3D" id="3.40.50.300">
    <property type="entry name" value="P-loop containing nucleotide triphosphate hydrolases"/>
    <property type="match status" value="2"/>
</dbReference>
<evidence type="ECO:0000313" key="2">
    <source>
        <dbReference type="EMBL" id="MBB2989652.1"/>
    </source>
</evidence>
<keyword evidence="3" id="KW-1185">Reference proteome</keyword>
<comment type="caution">
    <text evidence="2">The sequence shown here is derived from an EMBL/GenBank/DDBJ whole genome shotgun (WGS) entry which is preliminary data.</text>
</comment>
<dbReference type="InterPro" id="IPR027417">
    <property type="entry name" value="P-loop_NTPase"/>
</dbReference>
<accession>A0A839Q8V7</accession>
<evidence type="ECO:0000259" key="1">
    <source>
        <dbReference type="SMART" id="SM00487"/>
    </source>
</evidence>
<sequence length="1039" mass="116073">MNAPDVERILAGLKGFQRDAVEHIVNRIHRAPNSSGRFLVADETGLGKSVIARGVIASTIAELQDADHINRIDVVYICSSTDLAKQNLRRLNVTGDPHLGITSRLTMLALETRHLASDTSLSGKKVNLVSFTPGTSFDLGWQTGSQEERQLLHILLNGIDSADAAVERASALFFQGGVASVHRFQAGIAGMRTTLGDGPDPVIQREFTAAIQASGLREQFELVRDQLRGLDVLQPELRREVNHLTARMRGALAAASVESLEPDLVILDEFQRFRHLIDPKSGSAASELAHHLFNYRDAKVLLLSATPYKPYTTVAGDSEDDHYRDFMTTLEFLTGGDGPALERIRNGFRNYRHAVIAGSDAFREAAELRKSLLPYMSRSERPRLEEGRDLLVRRVVSDVPTSEDLRDYAALQSFARVIDSPVSLDYWKSIPYFASFMEGYRPGERARQQLESGVATPELATSIAQLRSIQPQAVRQYEHVDYANARLRAFAAETIDKEWWKLLWVPPSMPYLTPGEVYSPFSDGSVTKRLIFSAWSSVPTSVASLLSYAAERRMVARSTMTENTAEARRAVSSRLDYVTRDGRAASMSTLALFWPHPVLAEVGDPLTLLDQSPHLLVADEARRRADERIWALTGTPADARHEAVWEAFFALPGSWPEGVHRRADAAAFWLAGRGGRSTNEDTDSGGALKEHARLALTQLGPPSWHEDLGGLAVHSPGNIAYRALARICGELDRKLRPDLWRAAARLANGIRSLFNRMDVQFLLDQIYGHQQPYWKSVLQYCADGNLQSVLDEYCFQLKLELAGSGVDAQALSQIADRAVEALTLRTSRYNARAADEQLTKIPITVRFALRYGSGVGDVESVRAPEVRNAFNSPFWPFVLASTSVGQEGIDFHWWSHSIVHWNLPSNPVDFEQREGRVNRFGGHAVRKNVASAHGRNALATVRPGEHPWQKAFDAAVDRTELGEFSPWWIYPGAARVERMIVHFPLSREEVQYEVLRDSLTLYRMMLGQPRQEDMMELLRQRGVSESEVAQLDLRPPRRR</sequence>
<dbReference type="EMBL" id="JACHVU010000002">
    <property type="protein sequence ID" value="MBB2989652.1"/>
    <property type="molecule type" value="Genomic_DNA"/>
</dbReference>
<protein>
    <recommendedName>
        <fullName evidence="1">Helicase ATP-binding domain-containing protein</fullName>
    </recommendedName>
</protein>
<gene>
    <name evidence="2" type="ORF">FHR72_001115</name>
</gene>
<name>A0A839Q8V7_MYCIR</name>
<reference evidence="2 3" key="1">
    <citation type="submission" date="2020-08" db="EMBL/GenBank/DDBJ databases">
        <title>The Agave Microbiome: Exploring the role of microbial communities in plant adaptations to desert environments.</title>
        <authorList>
            <person name="Partida-Martinez L.P."/>
        </authorList>
    </citation>
    <scope>NUCLEOTIDE SEQUENCE [LARGE SCALE GENOMIC DNA]</scope>
    <source>
        <strain evidence="2 3">AT2.18</strain>
    </source>
</reference>
<dbReference type="SMART" id="SM00487">
    <property type="entry name" value="DEXDc"/>
    <property type="match status" value="1"/>
</dbReference>
<dbReference type="Proteomes" id="UP000550501">
    <property type="component" value="Unassembled WGS sequence"/>
</dbReference>